<sequence>MKEATSQEEAALLLEAGLYELNAALAAAPKAIAERVQRVVNDIARQMMSVVHEDVLTEAVEAAQA</sequence>
<dbReference type="Proteomes" id="UP000440224">
    <property type="component" value="Unassembled WGS sequence"/>
</dbReference>
<comment type="caution">
    <text evidence="1">The sequence shown here is derived from an EMBL/GenBank/DDBJ whole genome shotgun (WGS) entry which is preliminary data.</text>
</comment>
<gene>
    <name evidence="1" type="ORF">GF068_34505</name>
</gene>
<dbReference type="EMBL" id="WJIE01000014">
    <property type="protein sequence ID" value="MRG97000.1"/>
    <property type="molecule type" value="Genomic_DNA"/>
</dbReference>
<dbReference type="OrthoDB" id="10011973at2"/>
<accession>A0A6N7Q2G2</accession>
<evidence type="ECO:0000313" key="1">
    <source>
        <dbReference type="EMBL" id="MRG97000.1"/>
    </source>
</evidence>
<keyword evidence="2" id="KW-1185">Reference proteome</keyword>
<evidence type="ECO:0000313" key="2">
    <source>
        <dbReference type="Proteomes" id="UP000440224"/>
    </source>
</evidence>
<dbReference type="AlphaFoldDB" id="A0A6N7Q2G2"/>
<dbReference type="RefSeq" id="WP_153823782.1">
    <property type="nucleotide sequence ID" value="NZ_WJIE01000014.1"/>
</dbReference>
<organism evidence="1 2">
    <name type="scientific">Polyangium spumosum</name>
    <dbReference type="NCBI Taxonomy" id="889282"/>
    <lineage>
        <taxon>Bacteria</taxon>
        <taxon>Pseudomonadati</taxon>
        <taxon>Myxococcota</taxon>
        <taxon>Polyangia</taxon>
        <taxon>Polyangiales</taxon>
        <taxon>Polyangiaceae</taxon>
        <taxon>Polyangium</taxon>
    </lineage>
</organism>
<reference evidence="1 2" key="1">
    <citation type="submission" date="2019-10" db="EMBL/GenBank/DDBJ databases">
        <title>A soil myxobacterium in the family Polyangiaceae.</title>
        <authorList>
            <person name="Li Y."/>
            <person name="Wang J."/>
        </authorList>
    </citation>
    <scope>NUCLEOTIDE SEQUENCE [LARGE SCALE GENOMIC DNA]</scope>
    <source>
        <strain evidence="1 2">DSM 14734</strain>
    </source>
</reference>
<protein>
    <submittedName>
        <fullName evidence="1">Uncharacterized protein</fullName>
    </submittedName>
</protein>
<name>A0A6N7Q2G2_9BACT</name>
<proteinExistence type="predicted"/>